<dbReference type="SUPFAM" id="SSF52540">
    <property type="entry name" value="P-loop containing nucleoside triphosphate hydrolases"/>
    <property type="match status" value="1"/>
</dbReference>
<dbReference type="AlphaFoldDB" id="A0A927ML43"/>
<dbReference type="InterPro" id="IPR017871">
    <property type="entry name" value="ABC_transporter-like_CS"/>
</dbReference>
<accession>A0A927ML43</accession>
<keyword evidence="3 5" id="KW-0067">ATP-binding</keyword>
<keyword evidence="6" id="KW-1185">Reference proteome</keyword>
<dbReference type="InterPro" id="IPR003439">
    <property type="entry name" value="ABC_transporter-like_ATP-bd"/>
</dbReference>
<dbReference type="PROSITE" id="PS50893">
    <property type="entry name" value="ABC_TRANSPORTER_2"/>
    <property type="match status" value="1"/>
</dbReference>
<protein>
    <submittedName>
        <fullName evidence="5">ABC-2 type transport system ATP-binding protein</fullName>
    </submittedName>
</protein>
<dbReference type="InterPro" id="IPR027417">
    <property type="entry name" value="P-loop_NTPase"/>
</dbReference>
<evidence type="ECO:0000256" key="3">
    <source>
        <dbReference type="ARBA" id="ARBA00022840"/>
    </source>
</evidence>
<proteinExistence type="predicted"/>
<dbReference type="InterPro" id="IPR051782">
    <property type="entry name" value="ABC_Transporter_VariousFunc"/>
</dbReference>
<dbReference type="Pfam" id="PF00005">
    <property type="entry name" value="ABC_tran"/>
    <property type="match status" value="1"/>
</dbReference>
<comment type="caution">
    <text evidence="5">The sequence shown here is derived from an EMBL/GenBank/DDBJ whole genome shotgun (WGS) entry which is preliminary data.</text>
</comment>
<evidence type="ECO:0000259" key="4">
    <source>
        <dbReference type="PROSITE" id="PS50893"/>
    </source>
</evidence>
<keyword evidence="2" id="KW-0547">Nucleotide-binding</keyword>
<sequence length="232" mass="25967">MIRVENIKKTFSKRPIIESVSFTAKKGECLALCGGNGAGKSTILKMLTGIHTPDEGHISLNGVEAKRNSISYRDQFAYMPDDLTFHPLVTGREALDFSAELQKIARGRVEEVLELTGLVEHAGKRIKTYSKGMQQRLSFAQSLLSEAPVLFLDEPTNGLDPYWVHRLKEIIIEQKRVGQTILFTTHMLPIVEQLADRLVFLQDGGLLVNESVGQLLKQNPSLDEVLFSEYVK</sequence>
<evidence type="ECO:0000256" key="1">
    <source>
        <dbReference type="ARBA" id="ARBA00022448"/>
    </source>
</evidence>
<dbReference type="SMART" id="SM00382">
    <property type="entry name" value="AAA"/>
    <property type="match status" value="1"/>
</dbReference>
<reference evidence="5" key="1">
    <citation type="submission" date="2020-10" db="EMBL/GenBank/DDBJ databases">
        <title>Genomic Encyclopedia of Type Strains, Phase IV (KMG-IV): sequencing the most valuable type-strain genomes for metagenomic binning, comparative biology and taxonomic classification.</title>
        <authorList>
            <person name="Goeker M."/>
        </authorList>
    </citation>
    <scope>NUCLEOTIDE SEQUENCE</scope>
    <source>
        <strain evidence="5">DSM 13886</strain>
    </source>
</reference>
<dbReference type="RefSeq" id="WP_192599590.1">
    <property type="nucleotide sequence ID" value="NZ_JADBEL010000018.1"/>
</dbReference>
<evidence type="ECO:0000313" key="6">
    <source>
        <dbReference type="Proteomes" id="UP000658225"/>
    </source>
</evidence>
<evidence type="ECO:0000313" key="5">
    <source>
        <dbReference type="EMBL" id="MBE1555906.1"/>
    </source>
</evidence>
<feature type="domain" description="ABC transporter" evidence="4">
    <location>
        <begin position="2"/>
        <end position="228"/>
    </location>
</feature>
<dbReference type="Proteomes" id="UP000658225">
    <property type="component" value="Unassembled WGS sequence"/>
</dbReference>
<dbReference type="EMBL" id="JADBEL010000018">
    <property type="protein sequence ID" value="MBE1555906.1"/>
    <property type="molecule type" value="Genomic_DNA"/>
</dbReference>
<gene>
    <name evidence="5" type="ORF">H4683_003026</name>
</gene>
<dbReference type="GO" id="GO:0016887">
    <property type="term" value="F:ATP hydrolysis activity"/>
    <property type="evidence" value="ECO:0007669"/>
    <property type="project" value="InterPro"/>
</dbReference>
<keyword evidence="1" id="KW-0813">Transport</keyword>
<dbReference type="CDD" id="cd03230">
    <property type="entry name" value="ABC_DR_subfamily_A"/>
    <property type="match status" value="1"/>
</dbReference>
<name>A0A927ML43_9BACL</name>
<evidence type="ECO:0000256" key="2">
    <source>
        <dbReference type="ARBA" id="ARBA00022741"/>
    </source>
</evidence>
<dbReference type="GO" id="GO:0005524">
    <property type="term" value="F:ATP binding"/>
    <property type="evidence" value="ECO:0007669"/>
    <property type="project" value="UniProtKB-KW"/>
</dbReference>
<dbReference type="PANTHER" id="PTHR42939">
    <property type="entry name" value="ABC TRANSPORTER ATP-BINDING PROTEIN ALBC-RELATED"/>
    <property type="match status" value="1"/>
</dbReference>
<dbReference type="Gene3D" id="3.40.50.300">
    <property type="entry name" value="P-loop containing nucleotide triphosphate hydrolases"/>
    <property type="match status" value="1"/>
</dbReference>
<dbReference type="PANTHER" id="PTHR42939:SF1">
    <property type="entry name" value="ABC TRANSPORTER ATP-BINDING PROTEIN ALBC-RELATED"/>
    <property type="match status" value="1"/>
</dbReference>
<dbReference type="PROSITE" id="PS00211">
    <property type="entry name" value="ABC_TRANSPORTER_1"/>
    <property type="match status" value="1"/>
</dbReference>
<organism evidence="5 6">
    <name type="scientific">Sporosarcina limicola</name>
    <dbReference type="NCBI Taxonomy" id="34101"/>
    <lineage>
        <taxon>Bacteria</taxon>
        <taxon>Bacillati</taxon>
        <taxon>Bacillota</taxon>
        <taxon>Bacilli</taxon>
        <taxon>Bacillales</taxon>
        <taxon>Caryophanaceae</taxon>
        <taxon>Sporosarcina</taxon>
    </lineage>
</organism>
<dbReference type="InterPro" id="IPR003593">
    <property type="entry name" value="AAA+_ATPase"/>
</dbReference>